<proteinExistence type="predicted"/>
<keyword evidence="1" id="KW-1133">Transmembrane helix</keyword>
<sequence length="119" mass="13387">MYVVAHGYIAQLMGHGLAKEARYPKAASRVAFEEEQVLYEPIRNAAFAAAASVYKYHAKARLEDLDSDLDQLDSPLHHVQARPIWHTAAHLFILHFLILLFSILLPHAPHAGGIIRDLR</sequence>
<dbReference type="EMBL" id="JAQQWK010000001">
    <property type="protein sequence ID" value="KAK8055553.1"/>
    <property type="molecule type" value="Genomic_DNA"/>
</dbReference>
<accession>A0ABR1U9I2</accession>
<name>A0ABR1U9I2_9PEZI</name>
<keyword evidence="1" id="KW-0472">Membrane</keyword>
<keyword evidence="1" id="KW-0812">Transmembrane</keyword>
<evidence type="ECO:0000313" key="3">
    <source>
        <dbReference type="Proteomes" id="UP001444661"/>
    </source>
</evidence>
<feature type="transmembrane region" description="Helical" evidence="1">
    <location>
        <begin position="84"/>
        <end position="105"/>
    </location>
</feature>
<evidence type="ECO:0000313" key="2">
    <source>
        <dbReference type="EMBL" id="KAK8055553.1"/>
    </source>
</evidence>
<protein>
    <submittedName>
        <fullName evidence="2">Uncharacterized protein</fullName>
    </submittedName>
</protein>
<comment type="caution">
    <text evidence="2">The sequence shown here is derived from an EMBL/GenBank/DDBJ whole genome shotgun (WGS) entry which is preliminary data.</text>
</comment>
<reference evidence="2 3" key="1">
    <citation type="submission" date="2023-01" db="EMBL/GenBank/DDBJ databases">
        <title>Analysis of 21 Apiospora genomes using comparative genomics revels a genus with tremendous synthesis potential of carbohydrate active enzymes and secondary metabolites.</title>
        <authorList>
            <person name="Sorensen T."/>
        </authorList>
    </citation>
    <scope>NUCLEOTIDE SEQUENCE [LARGE SCALE GENOMIC DNA]</scope>
    <source>
        <strain evidence="2 3">CBS 33761</strain>
    </source>
</reference>
<keyword evidence="3" id="KW-1185">Reference proteome</keyword>
<organism evidence="2 3">
    <name type="scientific">Apiospora rasikravindrae</name>
    <dbReference type="NCBI Taxonomy" id="990691"/>
    <lineage>
        <taxon>Eukaryota</taxon>
        <taxon>Fungi</taxon>
        <taxon>Dikarya</taxon>
        <taxon>Ascomycota</taxon>
        <taxon>Pezizomycotina</taxon>
        <taxon>Sordariomycetes</taxon>
        <taxon>Xylariomycetidae</taxon>
        <taxon>Amphisphaeriales</taxon>
        <taxon>Apiosporaceae</taxon>
        <taxon>Apiospora</taxon>
    </lineage>
</organism>
<evidence type="ECO:0000256" key="1">
    <source>
        <dbReference type="SAM" id="Phobius"/>
    </source>
</evidence>
<gene>
    <name evidence="2" type="ORF">PG993_000780</name>
</gene>
<dbReference type="Proteomes" id="UP001444661">
    <property type="component" value="Unassembled WGS sequence"/>
</dbReference>